<dbReference type="Proteomes" id="UP000197007">
    <property type="component" value="Chromosome"/>
</dbReference>
<dbReference type="PIRSF" id="PIRSF006305">
    <property type="entry name" value="Maf"/>
    <property type="match status" value="1"/>
</dbReference>
<comment type="similarity">
    <text evidence="4">Belongs to the Maf family. YhdE subfamily.</text>
</comment>
<dbReference type="Gene3D" id="3.90.950.10">
    <property type="match status" value="1"/>
</dbReference>
<keyword evidence="4" id="KW-0963">Cytoplasm</keyword>
<dbReference type="InterPro" id="IPR029001">
    <property type="entry name" value="ITPase-like_fam"/>
</dbReference>
<dbReference type="AlphaFoldDB" id="A0A1Z4BMH0"/>
<evidence type="ECO:0000256" key="4">
    <source>
        <dbReference type="HAMAP-Rule" id="MF_00528"/>
    </source>
</evidence>
<dbReference type="GO" id="GO:0036221">
    <property type="term" value="F:UTP diphosphatase activity"/>
    <property type="evidence" value="ECO:0007669"/>
    <property type="project" value="RHEA"/>
</dbReference>
<comment type="cofactor">
    <cofactor evidence="1 4">
        <name>a divalent metal cation</name>
        <dbReference type="ChEBI" id="CHEBI:60240"/>
    </cofactor>
</comment>
<dbReference type="Pfam" id="PF02545">
    <property type="entry name" value="Maf"/>
    <property type="match status" value="1"/>
</dbReference>
<feature type="site" description="Important for substrate specificity" evidence="4">
    <location>
        <position position="12"/>
    </location>
</feature>
<feature type="active site" description="Proton acceptor" evidence="4">
    <location>
        <position position="70"/>
    </location>
</feature>
<dbReference type="RefSeq" id="WP_088593621.1">
    <property type="nucleotide sequence ID" value="NZ_CP022022.1"/>
</dbReference>
<dbReference type="HAMAP" id="MF_00528">
    <property type="entry name" value="Maf"/>
    <property type="match status" value="1"/>
</dbReference>
<dbReference type="PANTHER" id="PTHR43213:SF5">
    <property type="entry name" value="BIFUNCTIONAL DTTP_UTP PYROPHOSPHATASE_METHYLTRANSFERASE PROTEIN-RELATED"/>
    <property type="match status" value="1"/>
</dbReference>
<proteinExistence type="inferred from homology"/>
<accession>A0A1Z4BMH0</accession>
<comment type="catalytic activity">
    <reaction evidence="4">
        <text>UTP + H2O = UMP + diphosphate + H(+)</text>
        <dbReference type="Rhea" id="RHEA:29395"/>
        <dbReference type="ChEBI" id="CHEBI:15377"/>
        <dbReference type="ChEBI" id="CHEBI:15378"/>
        <dbReference type="ChEBI" id="CHEBI:33019"/>
        <dbReference type="ChEBI" id="CHEBI:46398"/>
        <dbReference type="ChEBI" id="CHEBI:57865"/>
        <dbReference type="EC" id="3.6.1.9"/>
    </reaction>
</comment>
<dbReference type="InterPro" id="IPR003697">
    <property type="entry name" value="Maf-like"/>
</dbReference>
<sequence>MKKIILASGSPRRQQFLKELDLPYEVILKPVDETYPAHLQREQITDYLAELKATPFAGEIPANCVLLTSDTIVWHEGKALGKPKDTADAFAMLHSLSGKTHEVITSVCFTTDEKQVTQHCITKVTFKELSNDEISYYITKYQPFDKAGAYGIQEWIGHIGVTAIEGSYNNVMGLPTHLISKFVNS</sequence>
<organism evidence="5 6">
    <name type="scientific">Capnocytophaga endodontalis</name>
    <dbReference type="NCBI Taxonomy" id="2708117"/>
    <lineage>
        <taxon>Bacteria</taxon>
        <taxon>Pseudomonadati</taxon>
        <taxon>Bacteroidota</taxon>
        <taxon>Flavobacteriia</taxon>
        <taxon>Flavobacteriales</taxon>
        <taxon>Flavobacteriaceae</taxon>
        <taxon>Capnocytophaga</taxon>
    </lineage>
</organism>
<protein>
    <recommendedName>
        <fullName evidence="4">dTTP/UTP pyrophosphatase</fullName>
        <shortName evidence="4">dTTPase/UTPase</shortName>
        <ecNumber evidence="4">3.6.1.9</ecNumber>
    </recommendedName>
    <alternativeName>
        <fullName evidence="4">Nucleoside triphosphate pyrophosphatase</fullName>
    </alternativeName>
    <alternativeName>
        <fullName evidence="4">Nucleotide pyrophosphatase</fullName>
        <shortName evidence="4">Nucleotide PPase</shortName>
    </alternativeName>
</protein>
<dbReference type="GO" id="GO:0005737">
    <property type="term" value="C:cytoplasm"/>
    <property type="evidence" value="ECO:0007669"/>
    <property type="project" value="UniProtKB-SubCell"/>
</dbReference>
<evidence type="ECO:0000313" key="6">
    <source>
        <dbReference type="Proteomes" id="UP000197007"/>
    </source>
</evidence>
<keyword evidence="6" id="KW-1185">Reference proteome</keyword>
<keyword evidence="2 4" id="KW-0378">Hydrolase</keyword>
<evidence type="ECO:0000256" key="3">
    <source>
        <dbReference type="ARBA" id="ARBA00023080"/>
    </source>
</evidence>
<name>A0A1Z4BMH0_9FLAO</name>
<dbReference type="GO" id="GO:0009117">
    <property type="term" value="P:nucleotide metabolic process"/>
    <property type="evidence" value="ECO:0007669"/>
    <property type="project" value="UniProtKB-KW"/>
</dbReference>
<keyword evidence="3 4" id="KW-0546">Nucleotide metabolism</keyword>
<comment type="function">
    <text evidence="4">Nucleoside triphosphate pyrophosphatase that hydrolyzes dTTP and UTP. May have a dual role in cell division arrest and in preventing the incorporation of modified nucleotides into cellular nucleic acids.</text>
</comment>
<gene>
    <name evidence="5" type="primary">maf</name>
    <name evidence="5" type="ORF">CBG49_04950</name>
</gene>
<dbReference type="CDD" id="cd00555">
    <property type="entry name" value="Maf"/>
    <property type="match status" value="1"/>
</dbReference>
<dbReference type="GO" id="GO:0036218">
    <property type="term" value="F:dTTP diphosphatase activity"/>
    <property type="evidence" value="ECO:0007669"/>
    <property type="project" value="RHEA"/>
</dbReference>
<dbReference type="SUPFAM" id="SSF52972">
    <property type="entry name" value="ITPase-like"/>
    <property type="match status" value="1"/>
</dbReference>
<comment type="caution">
    <text evidence="4">Lacks conserved residue(s) required for the propagation of feature annotation.</text>
</comment>
<feature type="site" description="Important for substrate specificity" evidence="4">
    <location>
        <position position="71"/>
    </location>
</feature>
<dbReference type="EMBL" id="CP022022">
    <property type="protein sequence ID" value="ASF42472.1"/>
    <property type="molecule type" value="Genomic_DNA"/>
</dbReference>
<comment type="subcellular location">
    <subcellularLocation>
        <location evidence="4">Cytoplasm</location>
    </subcellularLocation>
</comment>
<dbReference type="PANTHER" id="PTHR43213">
    <property type="entry name" value="BIFUNCTIONAL DTTP/UTP PYROPHOSPHATASE/METHYLTRANSFERASE PROTEIN-RELATED"/>
    <property type="match status" value="1"/>
</dbReference>
<evidence type="ECO:0000256" key="2">
    <source>
        <dbReference type="ARBA" id="ARBA00022801"/>
    </source>
</evidence>
<dbReference type="NCBIfam" id="TIGR00172">
    <property type="entry name" value="maf"/>
    <property type="match status" value="1"/>
</dbReference>
<evidence type="ECO:0000313" key="5">
    <source>
        <dbReference type="EMBL" id="ASF42472.1"/>
    </source>
</evidence>
<evidence type="ECO:0000256" key="1">
    <source>
        <dbReference type="ARBA" id="ARBA00001968"/>
    </source>
</evidence>
<dbReference type="KEGG" id="capn:CBG49_04950"/>
<comment type="catalytic activity">
    <reaction evidence="4">
        <text>dTTP + H2O = dTMP + diphosphate + H(+)</text>
        <dbReference type="Rhea" id="RHEA:28534"/>
        <dbReference type="ChEBI" id="CHEBI:15377"/>
        <dbReference type="ChEBI" id="CHEBI:15378"/>
        <dbReference type="ChEBI" id="CHEBI:33019"/>
        <dbReference type="ChEBI" id="CHEBI:37568"/>
        <dbReference type="ChEBI" id="CHEBI:63528"/>
        <dbReference type="EC" id="3.6.1.9"/>
    </reaction>
</comment>
<reference evidence="6" key="1">
    <citation type="submission" date="2017-06" db="EMBL/GenBank/DDBJ databases">
        <title>Complete genome sequence of Capnocytophaga sp. KCOM 1579 (=ChDC OS43) isolated from a human refractory periapical abscess lesion.</title>
        <authorList>
            <person name="Kook J.-K."/>
            <person name="Park S.-N."/>
            <person name="Lim Y.K."/>
            <person name="Roh H."/>
        </authorList>
    </citation>
    <scope>NUCLEOTIDE SEQUENCE [LARGE SCALE GENOMIC DNA]</scope>
    <source>
        <strain evidence="6">ChDC OS43</strain>
    </source>
</reference>
<feature type="site" description="Important for substrate specificity" evidence="4">
    <location>
        <position position="153"/>
    </location>
</feature>
<dbReference type="EC" id="3.6.1.9" evidence="4"/>